<dbReference type="InterPro" id="IPR012327">
    <property type="entry name" value="MeTrfase_D12"/>
</dbReference>
<keyword evidence="3" id="KW-0808">Transferase</keyword>
<dbReference type="EC" id="2.1.1.72" evidence="1"/>
<keyword evidence="4" id="KW-0949">S-adenosyl-L-methionine</keyword>
<proteinExistence type="predicted"/>
<evidence type="ECO:0000256" key="5">
    <source>
        <dbReference type="ARBA" id="ARBA00047942"/>
    </source>
</evidence>
<dbReference type="InterPro" id="IPR029063">
    <property type="entry name" value="SAM-dependent_MTases_sf"/>
</dbReference>
<evidence type="ECO:0000256" key="2">
    <source>
        <dbReference type="ARBA" id="ARBA00022603"/>
    </source>
</evidence>
<dbReference type="SUPFAM" id="SSF53335">
    <property type="entry name" value="S-adenosyl-L-methionine-dependent methyltransferases"/>
    <property type="match status" value="1"/>
</dbReference>
<dbReference type="InterPro" id="IPR002052">
    <property type="entry name" value="DNA_methylase_N6_adenine_CS"/>
</dbReference>
<comment type="catalytic activity">
    <reaction evidence="5">
        <text>a 2'-deoxyadenosine in DNA + S-adenosyl-L-methionine = an N(6)-methyl-2'-deoxyadenosine in DNA + S-adenosyl-L-homocysteine + H(+)</text>
        <dbReference type="Rhea" id="RHEA:15197"/>
        <dbReference type="Rhea" id="RHEA-COMP:12418"/>
        <dbReference type="Rhea" id="RHEA-COMP:12419"/>
        <dbReference type="ChEBI" id="CHEBI:15378"/>
        <dbReference type="ChEBI" id="CHEBI:57856"/>
        <dbReference type="ChEBI" id="CHEBI:59789"/>
        <dbReference type="ChEBI" id="CHEBI:90615"/>
        <dbReference type="ChEBI" id="CHEBI:90616"/>
        <dbReference type="EC" id="2.1.1.72"/>
    </reaction>
</comment>
<dbReference type="Proteomes" id="UP000037540">
    <property type="component" value="Unassembled WGS sequence"/>
</dbReference>
<dbReference type="EMBL" id="LGVR01000116">
    <property type="protein sequence ID" value="KOA81892.1"/>
    <property type="molecule type" value="Genomic_DNA"/>
</dbReference>
<evidence type="ECO:0000256" key="4">
    <source>
        <dbReference type="ARBA" id="ARBA00022691"/>
    </source>
</evidence>
<dbReference type="Gene3D" id="3.40.50.150">
    <property type="entry name" value="Vaccinia Virus protein VP39"/>
    <property type="match status" value="1"/>
</dbReference>
<dbReference type="GO" id="GO:0009007">
    <property type="term" value="F:site-specific DNA-methyltransferase (adenine-specific) activity"/>
    <property type="evidence" value="ECO:0007669"/>
    <property type="project" value="UniProtKB-EC"/>
</dbReference>
<dbReference type="GO" id="GO:0003676">
    <property type="term" value="F:nucleic acid binding"/>
    <property type="evidence" value="ECO:0007669"/>
    <property type="project" value="InterPro"/>
</dbReference>
<dbReference type="AlphaFoldDB" id="A0A9Q1UVT6"/>
<evidence type="ECO:0000256" key="3">
    <source>
        <dbReference type="ARBA" id="ARBA00022679"/>
    </source>
</evidence>
<evidence type="ECO:0000256" key="1">
    <source>
        <dbReference type="ARBA" id="ARBA00011900"/>
    </source>
</evidence>
<keyword evidence="2" id="KW-0489">Methyltransferase</keyword>
<protein>
    <recommendedName>
        <fullName evidence="1">site-specific DNA-methyltransferase (adenine-specific)</fullName>
        <ecNumber evidence="1">2.1.1.72</ecNumber>
    </recommendedName>
</protein>
<organism evidence="6 7">
    <name type="scientific">Clostridium botulinum</name>
    <dbReference type="NCBI Taxonomy" id="1491"/>
    <lineage>
        <taxon>Bacteria</taxon>
        <taxon>Bacillati</taxon>
        <taxon>Bacillota</taxon>
        <taxon>Clostridia</taxon>
        <taxon>Eubacteriales</taxon>
        <taxon>Clostridiaceae</taxon>
        <taxon>Clostridium</taxon>
    </lineage>
</organism>
<dbReference type="PROSITE" id="PS00092">
    <property type="entry name" value="N6_MTASE"/>
    <property type="match status" value="1"/>
</dbReference>
<accession>A0A9Q1UVT6</accession>
<sequence length="176" mass="20985">MYKALRQGWIPPTIISKEEYEYIKNHKNEKPYLTGFVGFGCSYSGKWFGGYAKNKSQRNYCLNAHNSIMKKINSLYNAEFKCCDYKELKPKGSIIYCDPPYKGTTQYDKSIVGKFNTEEFWDIMRKWSKNNKVFISEYEAPDDFKCIWSKETKLDIRDKNNMKQKRVEKLFTYKNQ</sequence>
<reference evidence="6 7" key="1">
    <citation type="submission" date="2015-07" db="EMBL/GenBank/DDBJ databases">
        <title>Draft genome sequences of 17 French Clostridium botulinum group III.</title>
        <authorList>
            <person name="Woudstra C."/>
            <person name="Le Marechal C."/>
            <person name="Souillard R."/>
            <person name="Bayon-Auboyer M.-H."/>
            <person name="Dessouter D."/>
            <person name="Fach P."/>
        </authorList>
    </citation>
    <scope>NUCLEOTIDE SEQUENCE [LARGE SCALE GENOMIC DNA]</scope>
    <source>
        <strain evidence="6 7">12LNRI-CD</strain>
    </source>
</reference>
<dbReference type="GO" id="GO:0032259">
    <property type="term" value="P:methylation"/>
    <property type="evidence" value="ECO:0007669"/>
    <property type="project" value="UniProtKB-KW"/>
</dbReference>
<dbReference type="Pfam" id="PF02086">
    <property type="entry name" value="MethyltransfD12"/>
    <property type="match status" value="1"/>
</dbReference>
<dbReference type="GO" id="GO:0009307">
    <property type="term" value="P:DNA restriction-modification system"/>
    <property type="evidence" value="ECO:0007669"/>
    <property type="project" value="InterPro"/>
</dbReference>
<comment type="caution">
    <text evidence="6">The sequence shown here is derived from an EMBL/GenBank/DDBJ whole genome shotgun (WGS) entry which is preliminary data.</text>
</comment>
<evidence type="ECO:0000313" key="6">
    <source>
        <dbReference type="EMBL" id="KOA81892.1"/>
    </source>
</evidence>
<evidence type="ECO:0000313" key="7">
    <source>
        <dbReference type="Proteomes" id="UP000037540"/>
    </source>
</evidence>
<gene>
    <name evidence="6" type="ORF">ADU74_13930</name>
</gene>
<name>A0A9Q1UVT6_CLOBO</name>